<keyword evidence="2" id="KW-1185">Reference proteome</keyword>
<evidence type="ECO:0000313" key="2">
    <source>
        <dbReference type="Proteomes" id="UP000243524"/>
    </source>
</evidence>
<protein>
    <submittedName>
        <fullName evidence="1">Uncharacterized protein</fullName>
    </submittedName>
</protein>
<accession>A0A2I0QSV0</accession>
<sequence length="68" mass="8076">MGPPILSFSINRRWPSPQTFPSAILLYLPREKDILESFALTAWRLNQKKRQLAYTTVSFRVKYRNLSY</sequence>
<reference evidence="1 2" key="1">
    <citation type="submission" date="2017-06" db="EMBL/GenBank/DDBJ databases">
        <title>the draft geome sequence of Illustriluteabacillus marina B3227.</title>
        <authorList>
            <person name="He R.-H."/>
            <person name="Du Z.-J."/>
        </authorList>
    </citation>
    <scope>NUCLEOTIDE SEQUENCE [LARGE SCALE GENOMIC DNA]</scope>
    <source>
        <strain evidence="1 2">B3227</strain>
    </source>
</reference>
<evidence type="ECO:0000313" key="1">
    <source>
        <dbReference type="EMBL" id="PKR77396.1"/>
    </source>
</evidence>
<dbReference type="EMBL" id="PJNH01000003">
    <property type="protein sequence ID" value="PKR77396.1"/>
    <property type="molecule type" value="Genomic_DNA"/>
</dbReference>
<comment type="caution">
    <text evidence="1">The sequence shown here is derived from an EMBL/GenBank/DDBJ whole genome shotgun (WGS) entry which is preliminary data.</text>
</comment>
<organism evidence="1 2">
    <name type="scientific">Halalkalibacillus sediminis</name>
    <dbReference type="NCBI Taxonomy" id="2018042"/>
    <lineage>
        <taxon>Bacteria</taxon>
        <taxon>Bacillati</taxon>
        <taxon>Bacillota</taxon>
        <taxon>Bacilli</taxon>
        <taxon>Bacillales</taxon>
        <taxon>Bacillaceae</taxon>
        <taxon>Halalkalibacillus</taxon>
    </lineage>
</organism>
<name>A0A2I0QSV0_9BACI</name>
<gene>
    <name evidence="1" type="ORF">CEY16_11745</name>
</gene>
<dbReference type="AlphaFoldDB" id="A0A2I0QSV0"/>
<dbReference type="Proteomes" id="UP000243524">
    <property type="component" value="Unassembled WGS sequence"/>
</dbReference>
<proteinExistence type="predicted"/>